<reference evidence="1 2" key="1">
    <citation type="journal article" date="2018" name="Elife">
        <title>Discovery and characterization of a prevalent human gut bacterial enzyme sufficient for the inactivation of a family of plant toxins.</title>
        <authorList>
            <person name="Koppel N."/>
            <person name="Bisanz J.E."/>
            <person name="Pandelia M.E."/>
            <person name="Turnbaugh P.J."/>
            <person name="Balskus E.P."/>
        </authorList>
    </citation>
    <scope>NUCLEOTIDE SEQUENCE [LARGE SCALE GENOMIC DNA]</scope>
    <source>
        <strain evidence="1 2">FAA1-1-60AUCSF</strain>
    </source>
</reference>
<protein>
    <submittedName>
        <fullName evidence="1">Uncharacterized protein</fullName>
    </submittedName>
</protein>
<dbReference type="Proteomes" id="UP000253857">
    <property type="component" value="Unassembled WGS sequence"/>
</dbReference>
<organism evidence="1 2">
    <name type="scientific">Eggerthella lenta</name>
    <name type="common">Eubacterium lentum</name>
    <dbReference type="NCBI Taxonomy" id="84112"/>
    <lineage>
        <taxon>Bacteria</taxon>
        <taxon>Bacillati</taxon>
        <taxon>Actinomycetota</taxon>
        <taxon>Coriobacteriia</taxon>
        <taxon>Eggerthellales</taxon>
        <taxon>Eggerthellaceae</taxon>
        <taxon>Eggerthella</taxon>
    </lineage>
</organism>
<comment type="caution">
    <text evidence="1">The sequence shown here is derived from an EMBL/GenBank/DDBJ whole genome shotgun (WGS) entry which is preliminary data.</text>
</comment>
<accession>A0A369N3F4</accession>
<evidence type="ECO:0000313" key="1">
    <source>
        <dbReference type="EMBL" id="RDB84341.1"/>
    </source>
</evidence>
<dbReference type="EMBL" id="PPTY01000017">
    <property type="protein sequence ID" value="RDB84341.1"/>
    <property type="molecule type" value="Genomic_DNA"/>
</dbReference>
<sequence>MSLYWPEQNVALEIVDDPASEPFDTVAHPDATVIRVTCTQIEDPEALDEVARQLALGMGSALPPTDAVSVARRRALHRTLFDPPRP</sequence>
<gene>
    <name evidence="1" type="ORF">C1871_09980</name>
</gene>
<dbReference type="AlphaFoldDB" id="A0A369N3F4"/>
<dbReference type="RefSeq" id="WP_035584092.1">
    <property type="nucleotide sequence ID" value="NZ_AP031442.1"/>
</dbReference>
<name>A0A369N3F4_EGGLN</name>
<proteinExistence type="predicted"/>
<evidence type="ECO:0000313" key="2">
    <source>
        <dbReference type="Proteomes" id="UP000253857"/>
    </source>
</evidence>